<evidence type="ECO:0000313" key="2">
    <source>
        <dbReference type="Ensembl" id="ENSCHIP00010035672.1"/>
    </source>
</evidence>
<accession>A0A8C2RZG1</accession>
<feature type="compositionally biased region" description="Basic and acidic residues" evidence="1">
    <location>
        <begin position="128"/>
        <end position="142"/>
    </location>
</feature>
<name>A0A8C2RZG1_CAPHI</name>
<reference evidence="2" key="2">
    <citation type="submission" date="2025-08" db="UniProtKB">
        <authorList>
            <consortium name="Ensembl"/>
        </authorList>
    </citation>
    <scope>IDENTIFICATION</scope>
</reference>
<dbReference type="AlphaFoldDB" id="A0A8C2RZG1"/>
<proteinExistence type="predicted"/>
<evidence type="ECO:0000256" key="1">
    <source>
        <dbReference type="SAM" id="MobiDB-lite"/>
    </source>
</evidence>
<dbReference type="Ensembl" id="ENSCHIT00010050159.1">
    <property type="protein sequence ID" value="ENSCHIP00010035672.1"/>
    <property type="gene ID" value="ENSCHIG00010026522.1"/>
</dbReference>
<organism evidence="2">
    <name type="scientific">Capra hircus</name>
    <name type="common">Goat</name>
    <dbReference type="NCBI Taxonomy" id="9925"/>
    <lineage>
        <taxon>Eukaryota</taxon>
        <taxon>Metazoa</taxon>
        <taxon>Chordata</taxon>
        <taxon>Craniata</taxon>
        <taxon>Vertebrata</taxon>
        <taxon>Euteleostomi</taxon>
        <taxon>Mammalia</taxon>
        <taxon>Eutheria</taxon>
        <taxon>Laurasiatheria</taxon>
        <taxon>Artiodactyla</taxon>
        <taxon>Ruminantia</taxon>
        <taxon>Pecora</taxon>
        <taxon>Bovidae</taxon>
        <taxon>Caprinae</taxon>
        <taxon>Capra</taxon>
    </lineage>
</organism>
<reference evidence="2" key="1">
    <citation type="submission" date="2019-03" db="EMBL/GenBank/DDBJ databases">
        <title>Genome sequencing and reference-guided assembly of Black Bengal Goat (Capra hircus).</title>
        <authorList>
            <person name="Siddiki A.Z."/>
            <person name="Baten A."/>
            <person name="Billah M."/>
            <person name="Alam M.A.U."/>
            <person name="Shawrob K.S.M."/>
            <person name="Saha S."/>
            <person name="Chowdhury M."/>
            <person name="Rahman A.H."/>
            <person name="Stear M."/>
            <person name="Miah G."/>
            <person name="Das G.B."/>
            <person name="Hossain M.M."/>
            <person name="Kumkum M."/>
            <person name="Islam M.S."/>
            <person name="Mollah A.M."/>
            <person name="Ahsan A."/>
            <person name="Tusar F."/>
            <person name="Khan M.K.I."/>
        </authorList>
    </citation>
    <scope>NUCLEOTIDE SEQUENCE [LARGE SCALE GENOMIC DNA]</scope>
</reference>
<protein>
    <submittedName>
        <fullName evidence="2">Uncharacterized protein</fullName>
    </submittedName>
</protein>
<feature type="region of interest" description="Disordered" evidence="1">
    <location>
        <begin position="86"/>
        <end position="142"/>
    </location>
</feature>
<sequence>ITSQLTFAPGAGADCTPQGTWGPGGALTVWCLVFACTESIVTVGASQCQSHLRLTSDHPELPLGPHPLQVVKAGCSALAITMDRHPCLPGQETAPGAGVNHSHSLFLPEPAHRSPGSPKGQQLAQERLPVEDRRAGCVESLK</sequence>